<dbReference type="AlphaFoldDB" id="A0AAJ5ZH78"/>
<dbReference type="SUPFAM" id="SSF56112">
    <property type="entry name" value="Protein kinase-like (PK-like)"/>
    <property type="match status" value="1"/>
</dbReference>
<dbReference type="EMBL" id="CP046147">
    <property type="protein sequence ID" value="WFG39941.1"/>
    <property type="molecule type" value="Genomic_DNA"/>
</dbReference>
<gene>
    <name evidence="2" type="ORF">GKO46_11495</name>
    <name evidence="3" type="ORF">GKO48_10040</name>
</gene>
<name>A0AAJ5ZH78_9CHLR</name>
<evidence type="ECO:0000313" key="2">
    <source>
        <dbReference type="EMBL" id="MDG0867691.1"/>
    </source>
</evidence>
<sequence>MLQPKLNIDEVTSFLEEWAGGPVGGVSQFSNGQVSSVFGFEVLGDFKDVLRIADTDASSGKYVARFVAHEHGGAVTKDKFIGPRAAAVGLPTPRLLTSGEVSMAVGNLPEEEEAEHSADSYLLAYAICDLMPGEHMGELRDEDRRHLIPAAVEAMAKISLIDISDTTGYGWMDSNGNGQRESWVEYIVEEEFSREPGSFYDRRRDWFDDLGGFLEADVFEHFSEKMMSILAGLPEVERSMVHIDFSYDNTLVIGNEVSAVLDWDNSIIGDHLYDGARTELYAAGMDLKPLFIENFEETGRVVANFDERWLLCELHVGLQALKWYGVSKNETVYHWMKARLLNVMGEGPAVGRHPDPS</sequence>
<dbReference type="EMBL" id="WMBE01000003">
    <property type="protein sequence ID" value="MDG0867691.1"/>
    <property type="molecule type" value="Genomic_DNA"/>
</dbReference>
<evidence type="ECO:0000313" key="4">
    <source>
        <dbReference type="Proteomes" id="UP001219901"/>
    </source>
</evidence>
<dbReference type="InterPro" id="IPR051678">
    <property type="entry name" value="AGP_Transferase"/>
</dbReference>
<dbReference type="Proteomes" id="UP001219901">
    <property type="component" value="Chromosome"/>
</dbReference>
<proteinExistence type="predicted"/>
<dbReference type="InterPro" id="IPR011009">
    <property type="entry name" value="Kinase-like_dom_sf"/>
</dbReference>
<reference evidence="4" key="3">
    <citation type="submission" date="2023-06" db="EMBL/GenBank/DDBJ databases">
        <title>Pangenomics reveal diversification of enzyme families and niche specialization in globally abundant SAR202 bacteria.</title>
        <authorList>
            <person name="Saw J.H.W."/>
        </authorList>
    </citation>
    <scope>NUCLEOTIDE SEQUENCE [LARGE SCALE GENOMIC DNA]</scope>
    <source>
        <strain evidence="4">JH1073</strain>
    </source>
</reference>
<accession>A0AAJ5ZH78</accession>
<evidence type="ECO:0000313" key="3">
    <source>
        <dbReference type="EMBL" id="WFG39941.1"/>
    </source>
</evidence>
<reference evidence="4 5" key="1">
    <citation type="submission" date="2019-11" db="EMBL/GenBank/DDBJ databases">
        <authorList>
            <person name="Cho J.-C."/>
        </authorList>
    </citation>
    <scope>NUCLEOTIDE SEQUENCE [LARGE SCALE GENOMIC DNA]</scope>
    <source>
        <strain evidence="3 4">JH1073</strain>
        <strain evidence="2 5">JH702</strain>
    </source>
</reference>
<dbReference type="Proteomes" id="UP001321249">
    <property type="component" value="Unassembled WGS sequence"/>
</dbReference>
<evidence type="ECO:0000259" key="1">
    <source>
        <dbReference type="Pfam" id="PF01636"/>
    </source>
</evidence>
<evidence type="ECO:0000313" key="5">
    <source>
        <dbReference type="Proteomes" id="UP001321249"/>
    </source>
</evidence>
<reference evidence="3" key="2">
    <citation type="journal article" date="2023" name="Nat. Commun.">
        <title>Cultivation of marine bacteria of the SAR202 clade.</title>
        <authorList>
            <person name="Lim Y."/>
            <person name="Seo J.H."/>
            <person name="Giovannoni S.J."/>
            <person name="Kang I."/>
            <person name="Cho J.C."/>
        </authorList>
    </citation>
    <scope>NUCLEOTIDE SEQUENCE</scope>
    <source>
        <strain evidence="3">JH1073</strain>
    </source>
</reference>
<organism evidence="3 4">
    <name type="scientific">Candidatus Lucifugimonas marina</name>
    <dbReference type="NCBI Taxonomy" id="3038979"/>
    <lineage>
        <taxon>Bacteria</taxon>
        <taxon>Bacillati</taxon>
        <taxon>Chloroflexota</taxon>
        <taxon>Dehalococcoidia</taxon>
        <taxon>SAR202 cluster</taxon>
        <taxon>Candidatus Lucifugimonadales</taxon>
        <taxon>Candidatus Lucifugimonadaceae</taxon>
        <taxon>Candidatus Lucifugimonas</taxon>
    </lineage>
</organism>
<feature type="domain" description="Aminoglycoside phosphotransferase" evidence="1">
    <location>
        <begin position="60"/>
        <end position="298"/>
    </location>
</feature>
<protein>
    <submittedName>
        <fullName evidence="3">Phosphotransferase</fullName>
    </submittedName>
</protein>
<keyword evidence="4" id="KW-1185">Reference proteome</keyword>
<dbReference type="Gene3D" id="3.90.1200.10">
    <property type="match status" value="1"/>
</dbReference>
<dbReference type="RefSeq" id="WP_342826297.1">
    <property type="nucleotide sequence ID" value="NZ_CP046146.1"/>
</dbReference>
<dbReference type="Gene3D" id="3.30.200.150">
    <property type="match status" value="1"/>
</dbReference>
<dbReference type="InterPro" id="IPR002575">
    <property type="entry name" value="Aminoglycoside_PTrfase"/>
</dbReference>
<dbReference type="Pfam" id="PF01636">
    <property type="entry name" value="APH"/>
    <property type="match status" value="1"/>
</dbReference>
<dbReference type="PANTHER" id="PTHR21310">
    <property type="entry name" value="AMINOGLYCOSIDE PHOSPHOTRANSFERASE-RELATED-RELATED"/>
    <property type="match status" value="1"/>
</dbReference>